<gene>
    <name evidence="12" type="ORF">DTO57_02435</name>
</gene>
<evidence type="ECO:0000259" key="11">
    <source>
        <dbReference type="SMART" id="SM00756"/>
    </source>
</evidence>
<keyword evidence="8" id="KW-1015">Disulfide bond</keyword>
<dbReference type="Proteomes" id="UP000253508">
    <property type="component" value="Unassembled WGS sequence"/>
</dbReference>
<dbReference type="CDD" id="cd12922">
    <property type="entry name" value="VKOR_5"/>
    <property type="match status" value="1"/>
</dbReference>
<feature type="transmembrane region" description="Helical" evidence="10">
    <location>
        <begin position="106"/>
        <end position="125"/>
    </location>
</feature>
<comment type="similarity">
    <text evidence="2">Belongs to the VKOR family.</text>
</comment>
<proteinExistence type="inferred from homology"/>
<comment type="subcellular location">
    <subcellularLocation>
        <location evidence="1">Membrane</location>
        <topology evidence="1">Multi-pass membrane protein</topology>
    </subcellularLocation>
</comment>
<dbReference type="EMBL" id="QORO01000001">
    <property type="protein sequence ID" value="RCK61518.1"/>
    <property type="molecule type" value="Genomic_DNA"/>
</dbReference>
<dbReference type="GO" id="GO:0016020">
    <property type="term" value="C:membrane"/>
    <property type="evidence" value="ECO:0007669"/>
    <property type="project" value="UniProtKB-SubCell"/>
</dbReference>
<keyword evidence="6" id="KW-0560">Oxidoreductase</keyword>
<evidence type="ECO:0000256" key="1">
    <source>
        <dbReference type="ARBA" id="ARBA00004141"/>
    </source>
</evidence>
<evidence type="ECO:0000256" key="9">
    <source>
        <dbReference type="ARBA" id="ARBA00023284"/>
    </source>
</evidence>
<feature type="transmembrane region" description="Helical" evidence="10">
    <location>
        <begin position="131"/>
        <end position="157"/>
    </location>
</feature>
<feature type="transmembrane region" description="Helical" evidence="10">
    <location>
        <begin position="178"/>
        <end position="206"/>
    </location>
</feature>
<dbReference type="InterPro" id="IPR038354">
    <property type="entry name" value="VKOR_sf"/>
</dbReference>
<evidence type="ECO:0000256" key="4">
    <source>
        <dbReference type="ARBA" id="ARBA00022719"/>
    </source>
</evidence>
<evidence type="ECO:0000256" key="3">
    <source>
        <dbReference type="ARBA" id="ARBA00022692"/>
    </source>
</evidence>
<accession>A0A367Y6Q3</accession>
<feature type="transmembrane region" description="Helical" evidence="10">
    <location>
        <begin position="12"/>
        <end position="32"/>
    </location>
</feature>
<evidence type="ECO:0000256" key="10">
    <source>
        <dbReference type="SAM" id="Phobius"/>
    </source>
</evidence>
<keyword evidence="13" id="KW-1185">Reference proteome</keyword>
<keyword evidence="9" id="KW-0676">Redox-active center</keyword>
<comment type="caution">
    <text evidence="12">The sequence shown here is derived from an EMBL/GenBank/DDBJ whole genome shotgun (WGS) entry which is preliminary data.</text>
</comment>
<name>A0A367Y6Q3_9MICO</name>
<evidence type="ECO:0000313" key="12">
    <source>
        <dbReference type="EMBL" id="RCK61518.1"/>
    </source>
</evidence>
<keyword evidence="7 10" id="KW-0472">Membrane</keyword>
<keyword evidence="4" id="KW-0874">Quinone</keyword>
<feature type="domain" description="Vitamin K epoxide reductase" evidence="11">
    <location>
        <begin position="9"/>
        <end position="156"/>
    </location>
</feature>
<evidence type="ECO:0000256" key="6">
    <source>
        <dbReference type="ARBA" id="ARBA00023002"/>
    </source>
</evidence>
<sequence>MPSQTTKRPTALAIWLVIAGVVGLIAAFQLTIEKFDALEATIADPNGTHAASCDISPIVQCTVNLNSAQGSVFGFPNPVLGLICWTAPLVVGMAILAGARFGKWFWILYTAGHTFAFGFVCWLIYQSIFKLGTLCPWCMVTWAVTIPSFFAVVLHSVRIGAIPLGEKMKRIANTLMSWLPLIVTAAFLIIAVIAMIQLPILDWIFYDVLQLG</sequence>
<protein>
    <recommendedName>
        <fullName evidence="11">Vitamin K epoxide reductase domain-containing protein</fullName>
    </recommendedName>
</protein>
<dbReference type="SMART" id="SM00756">
    <property type="entry name" value="VKc"/>
    <property type="match status" value="1"/>
</dbReference>
<evidence type="ECO:0000256" key="2">
    <source>
        <dbReference type="ARBA" id="ARBA00006214"/>
    </source>
</evidence>
<feature type="transmembrane region" description="Helical" evidence="10">
    <location>
        <begin position="79"/>
        <end position="99"/>
    </location>
</feature>
<dbReference type="GO" id="GO:0048038">
    <property type="term" value="F:quinone binding"/>
    <property type="evidence" value="ECO:0007669"/>
    <property type="project" value="UniProtKB-KW"/>
</dbReference>
<dbReference type="OrthoDB" id="9783799at2"/>
<evidence type="ECO:0000313" key="13">
    <source>
        <dbReference type="Proteomes" id="UP000253508"/>
    </source>
</evidence>
<evidence type="ECO:0000256" key="7">
    <source>
        <dbReference type="ARBA" id="ARBA00023136"/>
    </source>
</evidence>
<dbReference type="GO" id="GO:0016491">
    <property type="term" value="F:oxidoreductase activity"/>
    <property type="evidence" value="ECO:0007669"/>
    <property type="project" value="UniProtKB-KW"/>
</dbReference>
<keyword evidence="5 10" id="KW-1133">Transmembrane helix</keyword>
<dbReference type="Pfam" id="PF07884">
    <property type="entry name" value="VKOR"/>
    <property type="match status" value="1"/>
</dbReference>
<keyword evidence="3 10" id="KW-0812">Transmembrane</keyword>
<evidence type="ECO:0000256" key="5">
    <source>
        <dbReference type="ARBA" id="ARBA00022989"/>
    </source>
</evidence>
<dbReference type="Gene3D" id="1.20.1440.130">
    <property type="entry name" value="VKOR domain"/>
    <property type="match status" value="1"/>
</dbReference>
<dbReference type="InterPro" id="IPR012932">
    <property type="entry name" value="VKOR"/>
</dbReference>
<reference evidence="12 13" key="1">
    <citation type="submission" date="2018-07" db="EMBL/GenBank/DDBJ databases">
        <title>Microbacterium endoborsara sp. nov., a novel actinobacterium isolated from Borszczowia aralocaspica.</title>
        <authorList>
            <person name="An D."/>
        </authorList>
    </citation>
    <scope>NUCLEOTIDE SEQUENCE [LARGE SCALE GENOMIC DNA]</scope>
    <source>
        <strain evidence="12 13">C1.15228</strain>
    </source>
</reference>
<dbReference type="InterPro" id="IPR041714">
    <property type="entry name" value="VKOR_Actinobacteria"/>
</dbReference>
<evidence type="ECO:0000256" key="8">
    <source>
        <dbReference type="ARBA" id="ARBA00023157"/>
    </source>
</evidence>
<dbReference type="RefSeq" id="WP_114117255.1">
    <property type="nucleotide sequence ID" value="NZ_BMHU01000001.1"/>
</dbReference>
<dbReference type="AlphaFoldDB" id="A0A367Y6Q3"/>
<organism evidence="12 13">
    <name type="scientific">Microbacterium sorbitolivorans</name>
    <dbReference type="NCBI Taxonomy" id="1867410"/>
    <lineage>
        <taxon>Bacteria</taxon>
        <taxon>Bacillati</taxon>
        <taxon>Actinomycetota</taxon>
        <taxon>Actinomycetes</taxon>
        <taxon>Micrococcales</taxon>
        <taxon>Microbacteriaceae</taxon>
        <taxon>Microbacterium</taxon>
    </lineage>
</organism>